<dbReference type="EMBL" id="CANHGI010000002">
    <property type="protein sequence ID" value="CAI5441894.1"/>
    <property type="molecule type" value="Genomic_DNA"/>
</dbReference>
<dbReference type="FunFam" id="3.40.30.10:FF:000189">
    <property type="entry name" value="Glutathione S-Transferase"/>
    <property type="match status" value="1"/>
</dbReference>
<keyword evidence="9" id="KW-1185">Reference proteome</keyword>
<dbReference type="PROSITE" id="PS50404">
    <property type="entry name" value="GST_NTER"/>
    <property type="match status" value="1"/>
</dbReference>
<accession>A0A9P1MVL1</accession>
<dbReference type="InterPro" id="IPR036282">
    <property type="entry name" value="Glutathione-S-Trfase_C_sf"/>
</dbReference>
<dbReference type="SUPFAM" id="SSF52833">
    <property type="entry name" value="Thioredoxin-like"/>
    <property type="match status" value="1"/>
</dbReference>
<dbReference type="InterPro" id="IPR036249">
    <property type="entry name" value="Thioredoxin-like_sf"/>
</dbReference>
<dbReference type="EC" id="2.5.1.18" evidence="1"/>
<keyword evidence="2" id="KW-0808">Transferase</keyword>
<dbReference type="InterPro" id="IPR040079">
    <property type="entry name" value="Glutathione_S-Trfase"/>
</dbReference>
<dbReference type="PANTHER" id="PTHR11571:SF256">
    <property type="entry name" value="GST C-TERMINAL DOMAIN-CONTAINING PROTEIN-RELATED"/>
    <property type="match status" value="1"/>
</dbReference>
<evidence type="ECO:0000256" key="5">
    <source>
        <dbReference type="ARBA" id="ARBA00078118"/>
    </source>
</evidence>
<dbReference type="FunFam" id="1.20.1050.10:FF:000031">
    <property type="entry name" value="Glutathione S-Transferase"/>
    <property type="match status" value="1"/>
</dbReference>
<evidence type="ECO:0000256" key="1">
    <source>
        <dbReference type="ARBA" id="ARBA00012452"/>
    </source>
</evidence>
<evidence type="ECO:0000259" key="6">
    <source>
        <dbReference type="PROSITE" id="PS50404"/>
    </source>
</evidence>
<evidence type="ECO:0000256" key="3">
    <source>
        <dbReference type="ARBA" id="ARBA00038317"/>
    </source>
</evidence>
<dbReference type="SFLD" id="SFLDG01205">
    <property type="entry name" value="AMPS.1"/>
    <property type="match status" value="1"/>
</dbReference>
<name>A0A9P1MVL1_9PELO</name>
<evidence type="ECO:0000259" key="7">
    <source>
        <dbReference type="PROSITE" id="PS50405"/>
    </source>
</evidence>
<feature type="domain" description="GST C-terminal" evidence="7">
    <location>
        <begin position="82"/>
        <end position="209"/>
    </location>
</feature>
<comment type="catalytic activity">
    <reaction evidence="4">
        <text>RX + glutathione = an S-substituted glutathione + a halide anion + H(+)</text>
        <dbReference type="Rhea" id="RHEA:16437"/>
        <dbReference type="ChEBI" id="CHEBI:15378"/>
        <dbReference type="ChEBI" id="CHEBI:16042"/>
        <dbReference type="ChEBI" id="CHEBI:17792"/>
        <dbReference type="ChEBI" id="CHEBI:57925"/>
        <dbReference type="ChEBI" id="CHEBI:90779"/>
        <dbReference type="EC" id="2.5.1.18"/>
    </reaction>
</comment>
<dbReference type="AlphaFoldDB" id="A0A9P1MVL1"/>
<comment type="caution">
    <text evidence="8">The sequence shown here is derived from an EMBL/GenBank/DDBJ whole genome shotgun (WGS) entry which is preliminary data.</text>
</comment>
<dbReference type="Gene3D" id="3.40.30.10">
    <property type="entry name" value="Glutaredoxin"/>
    <property type="match status" value="1"/>
</dbReference>
<feature type="domain" description="GST N-terminal" evidence="6">
    <location>
        <begin position="2"/>
        <end position="80"/>
    </location>
</feature>
<protein>
    <recommendedName>
        <fullName evidence="1">glutathione transferase</fullName>
        <ecNumber evidence="1">2.5.1.18</ecNumber>
    </recommendedName>
    <alternativeName>
        <fullName evidence="5">GST class-sigma</fullName>
    </alternativeName>
</protein>
<dbReference type="PANTHER" id="PTHR11571">
    <property type="entry name" value="GLUTATHIONE S-TRANSFERASE"/>
    <property type="match status" value="1"/>
</dbReference>
<dbReference type="SFLD" id="SFLDG00363">
    <property type="entry name" value="AMPS_(cytGST):_Alpha-__Mu-__Pi"/>
    <property type="match status" value="1"/>
</dbReference>
<dbReference type="Gene3D" id="1.20.1050.10">
    <property type="match status" value="1"/>
</dbReference>
<evidence type="ECO:0000256" key="2">
    <source>
        <dbReference type="ARBA" id="ARBA00022679"/>
    </source>
</evidence>
<dbReference type="OrthoDB" id="414243at2759"/>
<dbReference type="InterPro" id="IPR004046">
    <property type="entry name" value="GST_C"/>
</dbReference>
<proteinExistence type="inferred from homology"/>
<gene>
    <name evidence="8" type="ORF">CAMP_LOCUS4531</name>
</gene>
<dbReference type="Proteomes" id="UP001152747">
    <property type="component" value="Unassembled WGS sequence"/>
</dbReference>
<dbReference type="InterPro" id="IPR050213">
    <property type="entry name" value="GST_superfamily"/>
</dbReference>
<dbReference type="Pfam" id="PF02798">
    <property type="entry name" value="GST_N"/>
    <property type="match status" value="1"/>
</dbReference>
<evidence type="ECO:0000313" key="9">
    <source>
        <dbReference type="Proteomes" id="UP001152747"/>
    </source>
</evidence>
<dbReference type="GO" id="GO:0006749">
    <property type="term" value="P:glutathione metabolic process"/>
    <property type="evidence" value="ECO:0007669"/>
    <property type="project" value="TreeGrafter"/>
</dbReference>
<dbReference type="InterPro" id="IPR010987">
    <property type="entry name" value="Glutathione-S-Trfase_C-like"/>
</dbReference>
<dbReference type="SFLD" id="SFLDS00019">
    <property type="entry name" value="Glutathione_Transferase_(cytos"/>
    <property type="match status" value="1"/>
</dbReference>
<dbReference type="PROSITE" id="PS50405">
    <property type="entry name" value="GST_CTER"/>
    <property type="match status" value="1"/>
</dbReference>
<dbReference type="GO" id="GO:0005737">
    <property type="term" value="C:cytoplasm"/>
    <property type="evidence" value="ECO:0007669"/>
    <property type="project" value="UniProtKB-ARBA"/>
</dbReference>
<dbReference type="CDD" id="cd03192">
    <property type="entry name" value="GST_C_Sigma_like"/>
    <property type="match status" value="1"/>
</dbReference>
<organism evidence="8 9">
    <name type="scientific">Caenorhabditis angaria</name>
    <dbReference type="NCBI Taxonomy" id="860376"/>
    <lineage>
        <taxon>Eukaryota</taxon>
        <taxon>Metazoa</taxon>
        <taxon>Ecdysozoa</taxon>
        <taxon>Nematoda</taxon>
        <taxon>Chromadorea</taxon>
        <taxon>Rhabditida</taxon>
        <taxon>Rhabditina</taxon>
        <taxon>Rhabditomorpha</taxon>
        <taxon>Rhabditoidea</taxon>
        <taxon>Rhabditidae</taxon>
        <taxon>Peloderinae</taxon>
        <taxon>Caenorhabditis</taxon>
    </lineage>
</organism>
<comment type="similarity">
    <text evidence="3">Belongs to the GST superfamily. Sigma family.</text>
</comment>
<dbReference type="CDD" id="cd03039">
    <property type="entry name" value="GST_N_Sigma_like"/>
    <property type="match status" value="1"/>
</dbReference>
<reference evidence="8" key="1">
    <citation type="submission" date="2022-11" db="EMBL/GenBank/DDBJ databases">
        <authorList>
            <person name="Kikuchi T."/>
        </authorList>
    </citation>
    <scope>NUCLEOTIDE SEQUENCE</scope>
    <source>
        <strain evidence="8">PS1010</strain>
    </source>
</reference>
<dbReference type="GO" id="GO:0004364">
    <property type="term" value="F:glutathione transferase activity"/>
    <property type="evidence" value="ECO:0007669"/>
    <property type="project" value="UniProtKB-EC"/>
</dbReference>
<evidence type="ECO:0000256" key="4">
    <source>
        <dbReference type="ARBA" id="ARBA00047960"/>
    </source>
</evidence>
<evidence type="ECO:0000313" key="8">
    <source>
        <dbReference type="EMBL" id="CAI5441894.1"/>
    </source>
</evidence>
<dbReference type="InterPro" id="IPR004045">
    <property type="entry name" value="Glutathione_S-Trfase_N"/>
</dbReference>
<sequence>MVKYILTYFEVRGYAEAARQVFHLAGVEFEDRRVTHDQWNAEIKEGTTLGKLPILQVDGFEIPQSQAITRYLARKFGFAGKTPEEQAWVDAIADQFKDFAGPFREYIVAERLGKPTEEVARIRAEVSVPAVESFVALLTNILSKSKSGFLVGDNVTFADLILADILVTLQKNGFINNESKYEKVLEHQKRVHNLPGLKNYIETRPDTQF</sequence>
<dbReference type="SUPFAM" id="SSF47616">
    <property type="entry name" value="GST C-terminal domain-like"/>
    <property type="match status" value="1"/>
</dbReference>
<dbReference type="Pfam" id="PF14497">
    <property type="entry name" value="GST_C_3"/>
    <property type="match status" value="1"/>
</dbReference>